<dbReference type="Proteomes" id="UP000256645">
    <property type="component" value="Unassembled WGS sequence"/>
</dbReference>
<dbReference type="InterPro" id="IPR020843">
    <property type="entry name" value="ER"/>
</dbReference>
<gene>
    <name evidence="2" type="ORF">BP6252_01159</name>
</gene>
<evidence type="ECO:0000313" key="2">
    <source>
        <dbReference type="EMBL" id="RDW89127.1"/>
    </source>
</evidence>
<name>A0A3D8SS48_9HELO</name>
<dbReference type="Gene3D" id="3.40.50.720">
    <property type="entry name" value="NAD(P)-binding Rossmann-like Domain"/>
    <property type="match status" value="1"/>
</dbReference>
<dbReference type="Pfam" id="PF13602">
    <property type="entry name" value="ADH_zinc_N_2"/>
    <property type="match status" value="1"/>
</dbReference>
<dbReference type="GO" id="GO:0016491">
    <property type="term" value="F:oxidoreductase activity"/>
    <property type="evidence" value="ECO:0007669"/>
    <property type="project" value="InterPro"/>
</dbReference>
<dbReference type="SUPFAM" id="SSF51735">
    <property type="entry name" value="NAD(P)-binding Rossmann-fold domains"/>
    <property type="match status" value="1"/>
</dbReference>
<dbReference type="SMART" id="SM00829">
    <property type="entry name" value="PKS_ER"/>
    <property type="match status" value="1"/>
</dbReference>
<dbReference type="Pfam" id="PF08240">
    <property type="entry name" value="ADH_N"/>
    <property type="match status" value="1"/>
</dbReference>
<dbReference type="InterPro" id="IPR013154">
    <property type="entry name" value="ADH-like_N"/>
</dbReference>
<dbReference type="InterPro" id="IPR036291">
    <property type="entry name" value="NAD(P)-bd_dom_sf"/>
</dbReference>
<dbReference type="SUPFAM" id="SSF50129">
    <property type="entry name" value="GroES-like"/>
    <property type="match status" value="1"/>
</dbReference>
<evidence type="ECO:0000259" key="1">
    <source>
        <dbReference type="SMART" id="SM00829"/>
    </source>
</evidence>
<dbReference type="PANTHER" id="PTHR11695">
    <property type="entry name" value="ALCOHOL DEHYDROGENASE RELATED"/>
    <property type="match status" value="1"/>
</dbReference>
<dbReference type="CDD" id="cd05289">
    <property type="entry name" value="MDR_like_2"/>
    <property type="match status" value="1"/>
</dbReference>
<sequence>MAATIPESMQAIALSQYAKPSDYNFATLPTPEIQDPTDVLIKVYAASVNPVDVKMASGIAKAMSKDSFPYKIGYDVSGVVVAVGPDVKSFRIGDEVYARVPQDKRGTLAEYAVSPEFAIAKKPAKISFTEAAAVPLVALTALQCMEEANKKLEGGLKGKTVLVPGGLSGTGSFAVQLAKNVFEAKEVITTLSTGKISKARALLGESVFTPIDYTKEDVAKSVGTGAVDYLFDTMKTTTSLLKTVKRGGVIVSVSTIASGTQIKNVGMDVPVVIRWALDFIDWGYRWWCGRAGVTYWYQFMRPSGADLDKLGAWITEGKITPIVGRTAKFSDLEGIRQGCTEVFDGKGGVGKFVVEMF</sequence>
<proteinExistence type="predicted"/>
<dbReference type="InterPro" id="IPR011032">
    <property type="entry name" value="GroES-like_sf"/>
</dbReference>
<comment type="caution">
    <text evidence="2">The sequence shown here is derived from an EMBL/GenBank/DDBJ whole genome shotgun (WGS) entry which is preliminary data.</text>
</comment>
<dbReference type="EMBL" id="PDLM01000001">
    <property type="protein sequence ID" value="RDW89127.1"/>
    <property type="molecule type" value="Genomic_DNA"/>
</dbReference>
<evidence type="ECO:0000313" key="3">
    <source>
        <dbReference type="Proteomes" id="UP000256645"/>
    </source>
</evidence>
<dbReference type="Gene3D" id="3.90.180.10">
    <property type="entry name" value="Medium-chain alcohol dehydrogenases, catalytic domain"/>
    <property type="match status" value="1"/>
</dbReference>
<dbReference type="OrthoDB" id="3509362at2759"/>
<dbReference type="InterPro" id="IPR050700">
    <property type="entry name" value="YIM1/Zinc_Alcohol_DH_Fams"/>
</dbReference>
<feature type="domain" description="Enoyl reductase (ER)" evidence="1">
    <location>
        <begin position="18"/>
        <end position="354"/>
    </location>
</feature>
<organism evidence="2 3">
    <name type="scientific">Coleophoma cylindrospora</name>
    <dbReference type="NCBI Taxonomy" id="1849047"/>
    <lineage>
        <taxon>Eukaryota</taxon>
        <taxon>Fungi</taxon>
        <taxon>Dikarya</taxon>
        <taxon>Ascomycota</taxon>
        <taxon>Pezizomycotina</taxon>
        <taxon>Leotiomycetes</taxon>
        <taxon>Helotiales</taxon>
        <taxon>Dermateaceae</taxon>
        <taxon>Coleophoma</taxon>
    </lineage>
</organism>
<dbReference type="PANTHER" id="PTHR11695:SF294">
    <property type="entry name" value="RETICULON-4-INTERACTING PROTEIN 1, MITOCHONDRIAL"/>
    <property type="match status" value="1"/>
</dbReference>
<dbReference type="STRING" id="1849047.A0A3D8SS48"/>
<reference evidence="2 3" key="1">
    <citation type="journal article" date="2018" name="IMA Fungus">
        <title>IMA Genome-F 9: Draft genome sequence of Annulohypoxylon stygium, Aspergillus mulundensis, Berkeleyomyces basicola (syn. Thielaviopsis basicola), Ceratocystis smalleyi, two Cercospora beticola strains, Coleophoma cylindrospora, Fusarium fracticaudum, Phialophora cf. hyalina, and Morchella septimelata.</title>
        <authorList>
            <person name="Wingfield B.D."/>
            <person name="Bills G.F."/>
            <person name="Dong Y."/>
            <person name="Huang W."/>
            <person name="Nel W.J."/>
            <person name="Swalarsk-Parry B.S."/>
            <person name="Vaghefi N."/>
            <person name="Wilken P.M."/>
            <person name="An Z."/>
            <person name="de Beer Z.W."/>
            <person name="De Vos L."/>
            <person name="Chen L."/>
            <person name="Duong T.A."/>
            <person name="Gao Y."/>
            <person name="Hammerbacher A."/>
            <person name="Kikkert J.R."/>
            <person name="Li Y."/>
            <person name="Li H."/>
            <person name="Li K."/>
            <person name="Li Q."/>
            <person name="Liu X."/>
            <person name="Ma X."/>
            <person name="Naidoo K."/>
            <person name="Pethybridge S.J."/>
            <person name="Sun J."/>
            <person name="Steenkamp E.T."/>
            <person name="van der Nest M.A."/>
            <person name="van Wyk S."/>
            <person name="Wingfield M.J."/>
            <person name="Xiong C."/>
            <person name="Yue Q."/>
            <person name="Zhang X."/>
        </authorList>
    </citation>
    <scope>NUCLEOTIDE SEQUENCE [LARGE SCALE GENOMIC DNA]</scope>
    <source>
        <strain evidence="2 3">BP6252</strain>
    </source>
</reference>
<protein>
    <recommendedName>
        <fullName evidence="1">Enoyl reductase (ER) domain-containing protein</fullName>
    </recommendedName>
</protein>
<dbReference type="AlphaFoldDB" id="A0A3D8SS48"/>
<accession>A0A3D8SS48</accession>
<keyword evidence="3" id="KW-1185">Reference proteome</keyword>